<organism evidence="9 10">
    <name type="scientific">Roseivivax sediminis</name>
    <dbReference type="NCBI Taxonomy" id="936889"/>
    <lineage>
        <taxon>Bacteria</taxon>
        <taxon>Pseudomonadati</taxon>
        <taxon>Pseudomonadota</taxon>
        <taxon>Alphaproteobacteria</taxon>
        <taxon>Rhodobacterales</taxon>
        <taxon>Roseobacteraceae</taxon>
        <taxon>Roseivivax</taxon>
    </lineage>
</organism>
<dbReference type="GO" id="GO:0006508">
    <property type="term" value="P:proteolysis"/>
    <property type="evidence" value="ECO:0007669"/>
    <property type="project" value="InterPro"/>
</dbReference>
<dbReference type="EMBL" id="FOMS01000002">
    <property type="protein sequence ID" value="SFD65661.1"/>
    <property type="molecule type" value="Genomic_DNA"/>
</dbReference>
<accession>A0A1I1U481</accession>
<protein>
    <recommendedName>
        <fullName evidence="11">Apple domain-containing protein</fullName>
    </recommendedName>
</protein>
<dbReference type="SMART" id="SM00223">
    <property type="entry name" value="APPLE"/>
    <property type="match status" value="1"/>
</dbReference>
<keyword evidence="4" id="KW-1015">Disulfide bond</keyword>
<dbReference type="InterPro" id="IPR049120">
    <property type="entry name" value="A2M_bMG2"/>
</dbReference>
<evidence type="ECO:0000256" key="2">
    <source>
        <dbReference type="ARBA" id="ARBA00022729"/>
    </source>
</evidence>
<dbReference type="Pfam" id="PF01835">
    <property type="entry name" value="MG2"/>
    <property type="match status" value="1"/>
</dbReference>
<dbReference type="InterPro" id="IPR051802">
    <property type="entry name" value="YfhM-like"/>
</dbReference>
<sequence>MRRILSFVLCLIAATPALAQTQEPVPERRSVITRDVDFFGGDLQPLFDTTLEACERVCLNDTSCAAFTFNSRAGSCFPKTGISARQPYDGALSGLVLPAEPGVPERAAARADDLDMLRAEDLSQARAEAAALGRRHPGGDWAPQELLRAAAEARERGDTAEARDWTGAALAQTDAADLWLDYGRLNGALAEQHSRDAQLLRERAVSAAINGYLRAPQEAGRIAALIDLARALEAADRGRDMVPVLRLAESIAPREEVTRLLDDAIGKYGFRITDTRGESDSAAPRICVEFSEPLVRAGQDYAPFVGRPDARLTVEPGERELCVGGVAHGSRYALTFREGLPAESGETLNRSVEITQYVRDRSPAVRFPGRAYVLPPTPDTALPVETVNADTLELTLLQVSDRNVLRTIQEDMFARPLSQYELTSGAGEIAEEVWTGTASVDSELNADMRTRLPVGDALRGPGLYALVAALPGADPYDDSGATQWFLVSDLGLTTLSGSDGLTAIVRGLSDAQPREGVSLTLLSRSNRPLGTAATDARGVATFAPGLLRGTGGAAPALILAEAGEDDSTFLSLVDPAFDLSDRGVAGRAPAGPVDVFLATDRGAYRAGEAIHATALMRDAKAAALPGVPATAILTRPDGVEHARSVSAESEAGGHVFDFPLSPAVPRGTWRLAIHADPEAPALADTTLLVEDFVPERIDVTLDLPEGPIRPLAPPELGIEARYLFGAPGGDLPVEGELRLAPVTTLEALPGWRFGRHDELPDPRTEALPADLRTDAEGRAALPLPLPDTELSVPHEATAIVRVAEGSGRPVERRVTRPVLPAGPMIGLRPGFDDTLPEGEAARFDLQAFGPDLAPQPMQVRWTLNRVTTRYQWYALYGNWSWEPVTTREQIATGEAALGEAPFSIEEPVEWGEYELVVERLGGPYTATSMAFSSGWYAPADAGRTPDFLELSLDAERYAPGDTATLRMVPRSAGQALVTVLTDRVVSMQAVEVAEGESTLTLDVTEEWGAGAYVTAEVLRPMDAEAGRMPARALGLAHAAVAPGDKRLSVSIDAPEEVRPRGPLRATVRVDGLPDGQAGFVTLAAVDQGVLNLTGFEPPDPARYYFGQRRLGVEIRDLYGRLIDGMSGSLGQVRSGGDAGAQMRMQSPPPTEEVVAFFEGPIAVDDSGAAKVSFDLPDFNGTVKLMAVAWTSRAVGSAARDVLVRDPVVVTASLPRFLAPGDTAELALELTHAAGPAGRVGLDITADGLGLDPGAVPSGLSVAEGATERLRVPISAREVGDHEIRIAITTPEGEALTKTLTLGVRRNDPVVSETRRLVLEPGQTFTLDDQILAGLAPESAEALVSAGTLARFDVPGMLASLGRYPYGCTEQVTSQALPLLSLSSVSDALGLGGEAAIDRQIGQAVDRVLARQAPNGAFGMWSAGSGEGWLDAYVTDFLSRARAAGHDVPDRAFGSALDNLANRIDYAPDFDEGGEDVAYALLILAREGRAAMGDLRYYADVKADAFGTPMALAQLGAALAQYGDQTRADRLFRAAAARLSAPEGPRVYRADFGSPQRDAAGLLSLAVEAGSDALDRGSLLTRIASADRPMSTQDQAWSLLAAQALVGDAGAPGLSVDGAVSEGPYVRRLSGRVSTQELRNAGTGPFPLTVTTLGVPDVAPGPGGYGYALERQYFTLEGAPVSVADGPLPQGTRLVAVLTVRPADPTPARLILDDPLPAGFEIDNPALLQGGDIAGLDWLETAEAEHAEFRTDRFVAAVDWQGTDPFRLAYLVRAVSPGGFHHPAASVEDMYRPEYRARTGTGRVSVSR</sequence>
<dbReference type="InterPro" id="IPR041203">
    <property type="entry name" value="Bact_A2M_MG5"/>
</dbReference>
<dbReference type="Pfam" id="PF21142">
    <property type="entry name" value="A2M_bMG2"/>
    <property type="match status" value="1"/>
</dbReference>
<dbReference type="InterPro" id="IPR002890">
    <property type="entry name" value="MG2"/>
</dbReference>
<dbReference type="Pfam" id="PF14295">
    <property type="entry name" value="PAN_4"/>
    <property type="match status" value="1"/>
</dbReference>
<keyword evidence="10" id="KW-1185">Reference proteome</keyword>
<dbReference type="SMART" id="SM01359">
    <property type="entry name" value="A2M_N_2"/>
    <property type="match status" value="1"/>
</dbReference>
<dbReference type="Pfam" id="PF11974">
    <property type="entry name" value="bMG3"/>
    <property type="match status" value="1"/>
</dbReference>
<dbReference type="Pfam" id="PF17973">
    <property type="entry name" value="bMG10"/>
    <property type="match status" value="1"/>
</dbReference>
<dbReference type="Gene3D" id="1.50.10.20">
    <property type="match status" value="1"/>
</dbReference>
<dbReference type="CDD" id="cd02891">
    <property type="entry name" value="A2M_like"/>
    <property type="match status" value="1"/>
</dbReference>
<proteinExistence type="inferred from homology"/>
<evidence type="ECO:0000256" key="4">
    <source>
        <dbReference type="ARBA" id="ARBA00023157"/>
    </source>
</evidence>
<dbReference type="OrthoDB" id="9767116at2"/>
<evidence type="ECO:0000256" key="3">
    <source>
        <dbReference type="ARBA" id="ARBA00022737"/>
    </source>
</evidence>
<feature type="domain" description="Alpha-2-macroglobulin" evidence="8">
    <location>
        <begin position="1154"/>
        <end position="1243"/>
    </location>
</feature>
<dbReference type="InterPro" id="IPR021868">
    <property type="entry name" value="Alpha_2_Macroglob_MG3"/>
</dbReference>
<feature type="signal peptide" evidence="5">
    <location>
        <begin position="1"/>
        <end position="19"/>
    </location>
</feature>
<evidence type="ECO:0000313" key="10">
    <source>
        <dbReference type="Proteomes" id="UP000325289"/>
    </source>
</evidence>
<gene>
    <name evidence="9" type="ORF">SAMN04515678_102147</name>
</gene>
<dbReference type="Pfam" id="PF17962">
    <property type="entry name" value="bMG6"/>
    <property type="match status" value="1"/>
</dbReference>
<evidence type="ECO:0000313" key="9">
    <source>
        <dbReference type="EMBL" id="SFD65661.1"/>
    </source>
</evidence>
<dbReference type="InterPro" id="IPR000177">
    <property type="entry name" value="Apple"/>
</dbReference>
<keyword evidence="2 5" id="KW-0732">Signal</keyword>
<dbReference type="SMART" id="SM01360">
    <property type="entry name" value="A2M"/>
    <property type="match status" value="1"/>
</dbReference>
<evidence type="ECO:0000256" key="1">
    <source>
        <dbReference type="ARBA" id="ARBA00010556"/>
    </source>
</evidence>
<evidence type="ECO:0000259" key="6">
    <source>
        <dbReference type="SMART" id="SM00223"/>
    </source>
</evidence>
<dbReference type="GO" id="GO:0004866">
    <property type="term" value="F:endopeptidase inhibitor activity"/>
    <property type="evidence" value="ECO:0007669"/>
    <property type="project" value="InterPro"/>
</dbReference>
<feature type="domain" description="Alpha-2-macroglobulin bait region" evidence="7">
    <location>
        <begin position="948"/>
        <end position="1092"/>
    </location>
</feature>
<dbReference type="RefSeq" id="WP_149754559.1">
    <property type="nucleotide sequence ID" value="NZ_FOMS01000002.1"/>
</dbReference>
<dbReference type="Pfam" id="PF07703">
    <property type="entry name" value="A2M_BRD"/>
    <property type="match status" value="1"/>
</dbReference>
<evidence type="ECO:0000256" key="5">
    <source>
        <dbReference type="SAM" id="SignalP"/>
    </source>
</evidence>
<feature type="domain" description="Apple" evidence="6">
    <location>
        <begin position="32"/>
        <end position="98"/>
    </location>
</feature>
<dbReference type="Proteomes" id="UP000325289">
    <property type="component" value="Unassembled WGS sequence"/>
</dbReference>
<name>A0A1I1U481_9RHOB</name>
<dbReference type="PANTHER" id="PTHR40094:SF1">
    <property type="entry name" value="UBIQUITIN DOMAIN-CONTAINING PROTEIN"/>
    <property type="match status" value="1"/>
</dbReference>
<reference evidence="9 10" key="1">
    <citation type="submission" date="2016-10" db="EMBL/GenBank/DDBJ databases">
        <authorList>
            <person name="Varghese N."/>
            <person name="Submissions S."/>
        </authorList>
    </citation>
    <scope>NUCLEOTIDE SEQUENCE [LARGE SCALE GENOMIC DNA]</scope>
    <source>
        <strain evidence="10">YIM D21,KCTC 23444,ACCC 10710</strain>
    </source>
</reference>
<evidence type="ECO:0008006" key="11">
    <source>
        <dbReference type="Google" id="ProtNLM"/>
    </source>
</evidence>
<dbReference type="CDD" id="cd01100">
    <property type="entry name" value="APPLE_Factor_XI_like"/>
    <property type="match status" value="1"/>
</dbReference>
<dbReference type="InterPro" id="IPR026284">
    <property type="entry name" value="A2MG_proteobact"/>
</dbReference>
<feature type="chain" id="PRO_5009301858" description="Apple domain-containing protein" evidence="5">
    <location>
        <begin position="20"/>
        <end position="1807"/>
    </location>
</feature>
<dbReference type="Gene3D" id="3.50.4.10">
    <property type="entry name" value="Hepatocyte Growth Factor"/>
    <property type="match status" value="1"/>
</dbReference>
<dbReference type="InterPro" id="IPR011625">
    <property type="entry name" value="A2M_N_BRD"/>
</dbReference>
<dbReference type="Pfam" id="PF17972">
    <property type="entry name" value="bMG5"/>
    <property type="match status" value="1"/>
</dbReference>
<dbReference type="SUPFAM" id="SSF48239">
    <property type="entry name" value="Terpenoid cyclases/Protein prenyltransferases"/>
    <property type="match status" value="1"/>
</dbReference>
<dbReference type="InterPro" id="IPR008930">
    <property type="entry name" value="Terpenoid_cyclase/PrenylTrfase"/>
</dbReference>
<dbReference type="InterPro" id="IPR001599">
    <property type="entry name" value="Macroglobln_a2"/>
</dbReference>
<dbReference type="InterPro" id="IPR041462">
    <property type="entry name" value="Bact_A2M_MG6"/>
</dbReference>
<evidence type="ECO:0000259" key="8">
    <source>
        <dbReference type="SMART" id="SM01360"/>
    </source>
</evidence>
<keyword evidence="3" id="KW-0677">Repeat</keyword>
<comment type="similarity">
    <text evidence="1">Belongs to the protease inhibitor I39 (alpha-2-macroglobulin) family. Bacterial alpha-2-macroglobulin subfamily.</text>
</comment>
<dbReference type="InterPro" id="IPR003609">
    <property type="entry name" value="Pan_app"/>
</dbReference>
<dbReference type="InterPro" id="IPR041246">
    <property type="entry name" value="Bact_MG10"/>
</dbReference>
<dbReference type="Gene3D" id="2.60.40.1930">
    <property type="match status" value="1"/>
</dbReference>
<dbReference type="GO" id="GO:0005576">
    <property type="term" value="C:extracellular region"/>
    <property type="evidence" value="ECO:0007669"/>
    <property type="project" value="InterPro"/>
</dbReference>
<dbReference type="PANTHER" id="PTHR40094">
    <property type="entry name" value="ALPHA-2-MACROGLOBULIN HOMOLOG"/>
    <property type="match status" value="1"/>
</dbReference>
<dbReference type="PIRSF" id="PIRSF038980">
    <property type="entry name" value="A2M_bac"/>
    <property type="match status" value="1"/>
</dbReference>
<dbReference type="Pfam" id="PF00207">
    <property type="entry name" value="A2M"/>
    <property type="match status" value="1"/>
</dbReference>
<evidence type="ECO:0000259" key="7">
    <source>
        <dbReference type="SMART" id="SM01359"/>
    </source>
</evidence>